<comment type="caution">
    <text evidence="2">The sequence shown here is derived from an EMBL/GenBank/DDBJ whole genome shotgun (WGS) entry which is preliminary data.</text>
</comment>
<keyword evidence="3" id="KW-1185">Reference proteome</keyword>
<proteinExistence type="predicted"/>
<keyword evidence="1" id="KW-0812">Transmembrane</keyword>
<accession>A0ABT7DQ90</accession>
<dbReference type="Gene3D" id="1.20.1260.10">
    <property type="match status" value="1"/>
</dbReference>
<keyword evidence="1" id="KW-1133">Transmembrane helix</keyword>
<evidence type="ECO:0000256" key="1">
    <source>
        <dbReference type="SAM" id="Phobius"/>
    </source>
</evidence>
<evidence type="ECO:0008006" key="4">
    <source>
        <dbReference type="Google" id="ProtNLM"/>
    </source>
</evidence>
<sequence length="245" mass="27111">MDTVVLLVVVVIAFVAAELLGMRAYRRYRARKEAAFTRENVGAVYDDLQQVRARCLAEKRCFGLLADAARAAGRSEDACVVDALAEGERAHLAALEEFREPLHAEKVDAEARPPLSADVNDALREVAERIDTWSTGACCDAAARARVHGYRDIAKLYRRLQEVEQNAACICLDLAEGARPDEQLSRCPSCGLIVAGRRPAFCTTCTKPGFEFEEVLVEQHTEATFSDHRPASHREIDTQGFFVDL</sequence>
<feature type="transmembrane region" description="Helical" evidence="1">
    <location>
        <begin position="6"/>
        <end position="25"/>
    </location>
</feature>
<dbReference type="EMBL" id="JASJEU010000012">
    <property type="protein sequence ID" value="MDJ1650330.1"/>
    <property type="molecule type" value="Genomic_DNA"/>
</dbReference>
<evidence type="ECO:0000313" key="2">
    <source>
        <dbReference type="EMBL" id="MDJ1650330.1"/>
    </source>
</evidence>
<dbReference type="InterPro" id="IPR012347">
    <property type="entry name" value="Ferritin-like"/>
</dbReference>
<dbReference type="Proteomes" id="UP001232750">
    <property type="component" value="Unassembled WGS sequence"/>
</dbReference>
<reference evidence="2 3" key="1">
    <citation type="submission" date="2023-05" db="EMBL/GenBank/DDBJ databases">
        <title>Gordonibacter KGMB12511T sp. nov., isolated from faeces of healthy Korean.</title>
        <authorList>
            <person name="Kim H.S."/>
            <person name="Kim J.-S."/>
            <person name="Suh M.K."/>
            <person name="Eom M.K."/>
            <person name="Do H.E."/>
            <person name="Lee J.-S."/>
        </authorList>
    </citation>
    <scope>NUCLEOTIDE SEQUENCE [LARGE SCALE GENOMIC DNA]</scope>
    <source>
        <strain evidence="2 3">KGMB12511</strain>
    </source>
</reference>
<keyword evidence="1" id="KW-0472">Membrane</keyword>
<dbReference type="RefSeq" id="WP_283831682.1">
    <property type="nucleotide sequence ID" value="NZ_JASJEU010000012.1"/>
</dbReference>
<evidence type="ECO:0000313" key="3">
    <source>
        <dbReference type="Proteomes" id="UP001232750"/>
    </source>
</evidence>
<gene>
    <name evidence="2" type="ORF">QNJ86_05925</name>
</gene>
<name>A0ABT7DQ90_9ACTN</name>
<protein>
    <recommendedName>
        <fullName evidence="4">Zinc ribbon domain-containing protein</fullName>
    </recommendedName>
</protein>
<organism evidence="2 3">
    <name type="scientific">Gordonibacter faecis</name>
    <dbReference type="NCBI Taxonomy" id="3047475"/>
    <lineage>
        <taxon>Bacteria</taxon>
        <taxon>Bacillati</taxon>
        <taxon>Actinomycetota</taxon>
        <taxon>Coriobacteriia</taxon>
        <taxon>Eggerthellales</taxon>
        <taxon>Eggerthellaceae</taxon>
        <taxon>Gordonibacter</taxon>
    </lineage>
</organism>